<evidence type="ECO:0000313" key="4">
    <source>
        <dbReference type="EMBL" id="KPM45749.1"/>
    </source>
</evidence>
<reference evidence="4 5" key="1">
    <citation type="submission" date="2015-09" db="EMBL/GenBank/DDBJ databases">
        <title>Draft genome of a European isolate of the apple canker pathogen Neonectria ditissima.</title>
        <authorList>
            <person name="Gomez-Cortecero A."/>
            <person name="Harrison R.J."/>
            <person name="Armitage A.D."/>
        </authorList>
    </citation>
    <scope>NUCLEOTIDE SEQUENCE [LARGE SCALE GENOMIC DNA]</scope>
    <source>
        <strain evidence="4 5">R09/05</strain>
    </source>
</reference>
<dbReference type="AlphaFoldDB" id="A0A0P7BXS7"/>
<protein>
    <recommendedName>
        <fullName evidence="3">Xylanolytic transcriptional activator regulatory domain-containing protein</fullName>
    </recommendedName>
</protein>
<feature type="region of interest" description="Disordered" evidence="2">
    <location>
        <begin position="646"/>
        <end position="670"/>
    </location>
</feature>
<dbReference type="PANTHER" id="PTHR46910">
    <property type="entry name" value="TRANSCRIPTION FACTOR PDR1"/>
    <property type="match status" value="1"/>
</dbReference>
<evidence type="ECO:0000313" key="5">
    <source>
        <dbReference type="Proteomes" id="UP000050424"/>
    </source>
</evidence>
<comment type="caution">
    <text evidence="4">The sequence shown here is derived from an EMBL/GenBank/DDBJ whole genome shotgun (WGS) entry which is preliminary data.</text>
</comment>
<feature type="compositionally biased region" description="Polar residues" evidence="2">
    <location>
        <begin position="648"/>
        <end position="659"/>
    </location>
</feature>
<dbReference type="GO" id="GO:0006351">
    <property type="term" value="P:DNA-templated transcription"/>
    <property type="evidence" value="ECO:0007669"/>
    <property type="project" value="InterPro"/>
</dbReference>
<evidence type="ECO:0000259" key="3">
    <source>
        <dbReference type="SMART" id="SM00906"/>
    </source>
</evidence>
<dbReference type="Pfam" id="PF04082">
    <property type="entry name" value="Fungal_trans"/>
    <property type="match status" value="1"/>
</dbReference>
<dbReference type="InterPro" id="IPR050987">
    <property type="entry name" value="AtrR-like"/>
</dbReference>
<accession>A0A0P7BXS7</accession>
<dbReference type="GO" id="GO:0003677">
    <property type="term" value="F:DNA binding"/>
    <property type="evidence" value="ECO:0007669"/>
    <property type="project" value="InterPro"/>
</dbReference>
<keyword evidence="1" id="KW-0539">Nucleus</keyword>
<dbReference type="Proteomes" id="UP000050424">
    <property type="component" value="Unassembled WGS sequence"/>
</dbReference>
<dbReference type="EMBL" id="LKCW01000005">
    <property type="protein sequence ID" value="KPM45749.1"/>
    <property type="molecule type" value="Genomic_DNA"/>
</dbReference>
<dbReference type="CDD" id="cd12148">
    <property type="entry name" value="fungal_TF_MHR"/>
    <property type="match status" value="1"/>
</dbReference>
<dbReference type="PANTHER" id="PTHR46910:SF17">
    <property type="entry name" value="SCFA-RELATED"/>
    <property type="match status" value="1"/>
</dbReference>
<gene>
    <name evidence="4" type="ORF">AK830_g772</name>
</gene>
<dbReference type="GO" id="GO:0008270">
    <property type="term" value="F:zinc ion binding"/>
    <property type="evidence" value="ECO:0007669"/>
    <property type="project" value="InterPro"/>
</dbReference>
<keyword evidence="5" id="KW-1185">Reference proteome</keyword>
<organism evidence="4 5">
    <name type="scientific">Neonectria ditissima</name>
    <dbReference type="NCBI Taxonomy" id="78410"/>
    <lineage>
        <taxon>Eukaryota</taxon>
        <taxon>Fungi</taxon>
        <taxon>Dikarya</taxon>
        <taxon>Ascomycota</taxon>
        <taxon>Pezizomycotina</taxon>
        <taxon>Sordariomycetes</taxon>
        <taxon>Hypocreomycetidae</taxon>
        <taxon>Hypocreales</taxon>
        <taxon>Nectriaceae</taxon>
        <taxon>Neonectria</taxon>
    </lineage>
</organism>
<name>A0A0P7BXS7_9HYPO</name>
<sequence length="709" mass="78742">MLVEEAFHQYDADAPEGSKTSSFAAKQWQQTIEVDATGQRRDQGNSLQGVLSRHRQTMTNRKSERVKVAGLAELTSLLPVFDVVSLLVENYFDRIHWFVLLFHQDVFRQRFRDLYADSSDMPSVDNGDVGYLSVLLAVCAISLEHLSPNLRTVLNQKGVDLHTVQDKILSTLRGRLLDMLSLATLETVQTCVLLGTYYLNQGEPELAWPLCGCGLRIAQALNLHRNLPLPESATPEQIIRMKRTAEGRKRCWWAIYEVETLCSMIYGFPLSISDEDCDIEPLDAHDEYSGSVRGVPANEPTLLSYKCFMSKLSMIVRSAIKHLYGNRNNLDNHGNSTSQQSACLQRVVDNVACLDSRVVSWYSDLPAKLRLGDLAKQSSGNTSARQDCSERDSNKTFEDNLFCLQALTLRVAYENARILIHRPLQSFKRTEATHTSKKRDPRHSPFQSSINACRDAALQVSQLGSVSIFHQVSGTYAVAFVSLHLLTAGIALCIMTSLDPLSSESHDSKIGVHRLMSLQNQMKSTSIVAAQGLDILGQLMSLVMRKEMDKMFEFAPRVPDDQRTSAEPREVIDLALKQGEEISQEPDRLMASGGASPLIAASQNWDSLHAIGSLDATELETTSSRTSPIGTCQDTLSLQAVQDLAPGTSPSNPTLNWCNGTKPATPETMDPRESIVYGDMMSLDISEWLDNGFVGQDQGWIWDSNYGIS</sequence>
<feature type="domain" description="Xylanolytic transcriptional activator regulatory" evidence="3">
    <location>
        <begin position="207"/>
        <end position="287"/>
    </location>
</feature>
<evidence type="ECO:0000256" key="2">
    <source>
        <dbReference type="SAM" id="MobiDB-lite"/>
    </source>
</evidence>
<dbReference type="GO" id="GO:0003700">
    <property type="term" value="F:DNA-binding transcription factor activity"/>
    <property type="evidence" value="ECO:0007669"/>
    <property type="project" value="InterPro"/>
</dbReference>
<proteinExistence type="predicted"/>
<dbReference type="SMART" id="SM00906">
    <property type="entry name" value="Fungal_trans"/>
    <property type="match status" value="1"/>
</dbReference>
<dbReference type="OrthoDB" id="3266505at2759"/>
<evidence type="ECO:0000256" key="1">
    <source>
        <dbReference type="ARBA" id="ARBA00023242"/>
    </source>
</evidence>
<dbReference type="InterPro" id="IPR007219">
    <property type="entry name" value="XnlR_reg_dom"/>
</dbReference>